<dbReference type="InterPro" id="IPR029787">
    <property type="entry name" value="Nucleotide_cyclase"/>
</dbReference>
<comment type="similarity">
    <text evidence="1">Belongs to the adenylyl cyclase class-3 family.</text>
</comment>
<dbReference type="KEGG" id="nbe:Back2_16140"/>
<accession>A0A3G9IEI9</accession>
<dbReference type="Gene3D" id="3.30.70.1230">
    <property type="entry name" value="Nucleotide cyclase"/>
    <property type="match status" value="1"/>
</dbReference>
<name>A0A3G9IEI9_9ACTN</name>
<dbReference type="GO" id="GO:0035556">
    <property type="term" value="P:intracellular signal transduction"/>
    <property type="evidence" value="ECO:0007669"/>
    <property type="project" value="InterPro"/>
</dbReference>
<dbReference type="Proteomes" id="UP000271573">
    <property type="component" value="Chromosome"/>
</dbReference>
<dbReference type="InterPro" id="IPR050697">
    <property type="entry name" value="Adenylyl/Guanylyl_Cyclase_3/4"/>
</dbReference>
<gene>
    <name evidence="3" type="ORF">Back2_16140</name>
</gene>
<dbReference type="SMART" id="SM00044">
    <property type="entry name" value="CYCc"/>
    <property type="match status" value="1"/>
</dbReference>
<dbReference type="Pfam" id="PF00211">
    <property type="entry name" value="Guanylate_cyc"/>
    <property type="match status" value="1"/>
</dbReference>
<sequence length="331" mass="36114">MPDEVAPPDWAGYLDLIEAFLLGEPPTLTRHQLSELSGVPTEEAAELWRELGFPQVPDDVVAFTPADADAEREAQELINLGILSEDRKAALVRTWGRSYARLAEWQSALLLDVATERKGNPTDELVWLAAEIVPRVERLQAYVWRRHLISAAARIVADPEALGSAKQQLAVGFVDIVGYTARSKTLSEEDLVAWIEQFEDAMTHLVTDAGGRVIKNLGDAVLYVCESPLAAAEVALTAVTRGADDEDSFPEVRAGVAYGDVVTRLGDVFGPTVNIASRLTSVARPSTVVVDEGMVDELEDVPTIETRKLRRVGVKGYSRLTMWHLRSAGGS</sequence>
<proteinExistence type="inferred from homology"/>
<dbReference type="InterPro" id="IPR001054">
    <property type="entry name" value="A/G_cyclase"/>
</dbReference>
<evidence type="ECO:0000259" key="2">
    <source>
        <dbReference type="PROSITE" id="PS50125"/>
    </source>
</evidence>
<dbReference type="SUPFAM" id="SSF55073">
    <property type="entry name" value="Nucleotide cyclase"/>
    <property type="match status" value="1"/>
</dbReference>
<keyword evidence="4" id="KW-1185">Reference proteome</keyword>
<dbReference type="GO" id="GO:0006171">
    <property type="term" value="P:cAMP biosynthetic process"/>
    <property type="evidence" value="ECO:0007669"/>
    <property type="project" value="TreeGrafter"/>
</dbReference>
<dbReference type="PANTHER" id="PTHR43081">
    <property type="entry name" value="ADENYLATE CYCLASE, TERMINAL-DIFFERENTIATION SPECIFIC-RELATED"/>
    <property type="match status" value="1"/>
</dbReference>
<evidence type="ECO:0000256" key="1">
    <source>
        <dbReference type="ARBA" id="ARBA00005381"/>
    </source>
</evidence>
<dbReference type="EMBL" id="AP019307">
    <property type="protein sequence ID" value="BBH17327.1"/>
    <property type="molecule type" value="Genomic_DNA"/>
</dbReference>
<dbReference type="RefSeq" id="WP_231998643.1">
    <property type="nucleotide sequence ID" value="NZ_AP019307.1"/>
</dbReference>
<evidence type="ECO:0000313" key="3">
    <source>
        <dbReference type="EMBL" id="BBH17327.1"/>
    </source>
</evidence>
<reference evidence="3 4" key="1">
    <citation type="submission" date="2018-11" db="EMBL/GenBank/DDBJ databases">
        <title>Complete genome sequence of Nocardioides baekrokdamisoli strain KCTC 39748.</title>
        <authorList>
            <person name="Kang S.W."/>
            <person name="Lee K.C."/>
            <person name="Kim K.K."/>
            <person name="Kim J.S."/>
            <person name="Kim D.S."/>
            <person name="Ko S.H."/>
            <person name="Yang S.H."/>
            <person name="Shin Y.K."/>
            <person name="Lee J.S."/>
        </authorList>
    </citation>
    <scope>NUCLEOTIDE SEQUENCE [LARGE SCALE GENOMIC DNA]</scope>
    <source>
        <strain evidence="3 4">KCTC 39748</strain>
    </source>
</reference>
<dbReference type="PROSITE" id="PS50125">
    <property type="entry name" value="GUANYLATE_CYCLASE_2"/>
    <property type="match status" value="1"/>
</dbReference>
<dbReference type="CDD" id="cd07302">
    <property type="entry name" value="CHD"/>
    <property type="match status" value="1"/>
</dbReference>
<feature type="domain" description="Guanylate cyclase" evidence="2">
    <location>
        <begin position="170"/>
        <end position="280"/>
    </location>
</feature>
<protein>
    <submittedName>
        <fullName evidence="3">Adenylate/guanylate cyclase domain-containing protein</fullName>
    </submittedName>
</protein>
<dbReference type="PANTHER" id="PTHR43081:SF19">
    <property type="entry name" value="PH-SENSITIVE ADENYLATE CYCLASE RV1264"/>
    <property type="match status" value="1"/>
</dbReference>
<dbReference type="AlphaFoldDB" id="A0A3G9IEI9"/>
<evidence type="ECO:0000313" key="4">
    <source>
        <dbReference type="Proteomes" id="UP000271573"/>
    </source>
</evidence>
<organism evidence="3 4">
    <name type="scientific">Nocardioides baekrokdamisoli</name>
    <dbReference type="NCBI Taxonomy" id="1804624"/>
    <lineage>
        <taxon>Bacteria</taxon>
        <taxon>Bacillati</taxon>
        <taxon>Actinomycetota</taxon>
        <taxon>Actinomycetes</taxon>
        <taxon>Propionibacteriales</taxon>
        <taxon>Nocardioidaceae</taxon>
        <taxon>Nocardioides</taxon>
    </lineage>
</organism>
<dbReference type="GO" id="GO:0004016">
    <property type="term" value="F:adenylate cyclase activity"/>
    <property type="evidence" value="ECO:0007669"/>
    <property type="project" value="UniProtKB-ARBA"/>
</dbReference>